<evidence type="ECO:0000313" key="1">
    <source>
        <dbReference type="EMBL" id="MDX8481093.1"/>
    </source>
</evidence>
<sequence>MSQIIPERMAAKLDGDFVVFLIGMRINKPWKVHKWWPIFIAMPRMLKELEAAGPESGFLGHNGLSLGAITQYWRSFNHLEAYARDRDKKHWPEWLAFNKAMKGARGDVGIWHETYLVRAGQYEAIYSGMPPHGLGRIGELVPATGSREAARARLASQPAEEVGQA</sequence>
<evidence type="ECO:0000313" key="2">
    <source>
        <dbReference type="Proteomes" id="UP001287059"/>
    </source>
</evidence>
<protein>
    <submittedName>
        <fullName evidence="1">DUF4188 domain-containing protein</fullName>
    </submittedName>
</protein>
<reference evidence="1 2" key="1">
    <citation type="submission" date="2023-08" db="EMBL/GenBank/DDBJ databases">
        <title>Implementing the SeqCode for naming new Mesorhizobium species isolated from Vachellia karroo root nodules.</title>
        <authorList>
            <person name="Van Lill M."/>
        </authorList>
    </citation>
    <scope>NUCLEOTIDE SEQUENCE [LARGE SCALE GENOMIC DNA]</scope>
    <source>
        <strain evidence="1 2">VK24D</strain>
    </source>
</reference>
<dbReference type="EMBL" id="JAVIIW010000027">
    <property type="protein sequence ID" value="MDX8481093.1"/>
    <property type="molecule type" value="Genomic_DNA"/>
</dbReference>
<dbReference type="Proteomes" id="UP001287059">
    <property type="component" value="Unassembled WGS sequence"/>
</dbReference>
<proteinExistence type="predicted"/>
<accession>A0ABU4Y2C2</accession>
<comment type="caution">
    <text evidence="1">The sequence shown here is derived from an EMBL/GenBank/DDBJ whole genome shotgun (WGS) entry which is preliminary data.</text>
</comment>
<dbReference type="InterPro" id="IPR025444">
    <property type="entry name" value="Monooxy_af470"/>
</dbReference>
<dbReference type="Pfam" id="PF13826">
    <property type="entry name" value="Monooxy_af470-like"/>
    <property type="match status" value="1"/>
</dbReference>
<name>A0ABU4Y2C2_9HYPH</name>
<keyword evidence="2" id="KW-1185">Reference proteome</keyword>
<gene>
    <name evidence="1" type="ORF">RFN28_21910</name>
</gene>
<dbReference type="RefSeq" id="WP_320289304.1">
    <property type="nucleotide sequence ID" value="NZ_JAVIIW010000027.1"/>
</dbReference>
<organism evidence="1 2">
    <name type="scientific">Mesorhizobium album</name>
    <dbReference type="NCBI Taxonomy" id="3072314"/>
    <lineage>
        <taxon>Bacteria</taxon>
        <taxon>Pseudomonadati</taxon>
        <taxon>Pseudomonadota</taxon>
        <taxon>Alphaproteobacteria</taxon>
        <taxon>Hyphomicrobiales</taxon>
        <taxon>Phyllobacteriaceae</taxon>
        <taxon>Mesorhizobium</taxon>
    </lineage>
</organism>